<dbReference type="AlphaFoldDB" id="A0A1M5DKJ1"/>
<reference evidence="2" key="1">
    <citation type="submission" date="2016-11" db="EMBL/GenBank/DDBJ databases">
        <authorList>
            <person name="Varghese N."/>
            <person name="Submissions S."/>
        </authorList>
    </citation>
    <scope>NUCLEOTIDE SEQUENCE [LARGE SCALE GENOMIC DNA]</scope>
    <source>
        <strain evidence="2">DSM 29326</strain>
    </source>
</reference>
<organism evidence="1 2">
    <name type="scientific">Loktanella atrilutea</name>
    <dbReference type="NCBI Taxonomy" id="366533"/>
    <lineage>
        <taxon>Bacteria</taxon>
        <taxon>Pseudomonadati</taxon>
        <taxon>Pseudomonadota</taxon>
        <taxon>Alphaproteobacteria</taxon>
        <taxon>Rhodobacterales</taxon>
        <taxon>Roseobacteraceae</taxon>
        <taxon>Loktanella</taxon>
    </lineage>
</organism>
<sequence>MIAANEQNADDVAALARVLVPSGATGRAKAAIKSYSLGEEGAVIDFGPLSRILEGGTVPRYTKAGYYRGIGPALPFVNPALNATKAKRRARIRKIVREVLRNG</sequence>
<evidence type="ECO:0008006" key="3">
    <source>
        <dbReference type="Google" id="ProtNLM"/>
    </source>
</evidence>
<dbReference type="OrthoDB" id="7585428at2"/>
<protein>
    <recommendedName>
        <fullName evidence="3">Phage protein, HK97 gp10 family</fullName>
    </recommendedName>
</protein>
<dbReference type="EMBL" id="FQUE01000010">
    <property type="protein sequence ID" value="SHF67487.1"/>
    <property type="molecule type" value="Genomic_DNA"/>
</dbReference>
<proteinExistence type="predicted"/>
<evidence type="ECO:0000313" key="1">
    <source>
        <dbReference type="EMBL" id="SHF67487.1"/>
    </source>
</evidence>
<gene>
    <name evidence="1" type="ORF">SAMN05444339_11035</name>
</gene>
<dbReference type="STRING" id="366533.SAMN05444339_11035"/>
<evidence type="ECO:0000313" key="2">
    <source>
        <dbReference type="Proteomes" id="UP000183987"/>
    </source>
</evidence>
<name>A0A1M5DKJ1_LOKAT</name>
<dbReference type="RefSeq" id="WP_072858356.1">
    <property type="nucleotide sequence ID" value="NZ_FQUE01000010.1"/>
</dbReference>
<dbReference type="Proteomes" id="UP000183987">
    <property type="component" value="Unassembled WGS sequence"/>
</dbReference>
<keyword evidence="2" id="KW-1185">Reference proteome</keyword>
<accession>A0A1M5DKJ1</accession>